<feature type="region of interest" description="Disordered" evidence="4">
    <location>
        <begin position="373"/>
        <end position="420"/>
    </location>
</feature>
<feature type="compositionally biased region" description="Polar residues" evidence="4">
    <location>
        <begin position="1146"/>
        <end position="1166"/>
    </location>
</feature>
<feature type="coiled-coil region" evidence="3">
    <location>
        <begin position="1040"/>
        <end position="1067"/>
    </location>
</feature>
<feature type="domain" description="MIF4G" evidence="5">
    <location>
        <begin position="420"/>
        <end position="612"/>
    </location>
</feature>
<comment type="subcellular location">
    <subcellularLocation>
        <location evidence="1">Cytoplasm</location>
    </subcellularLocation>
</comment>
<feature type="domain" description="MIF4G" evidence="5">
    <location>
        <begin position="48"/>
        <end position="274"/>
    </location>
</feature>
<evidence type="ECO:0000256" key="2">
    <source>
        <dbReference type="ARBA" id="ARBA00022490"/>
    </source>
</evidence>
<evidence type="ECO:0000313" key="6">
    <source>
        <dbReference type="EMBL" id="NDV29121.1"/>
    </source>
</evidence>
<protein>
    <recommendedName>
        <fullName evidence="5">MIF4G domain-containing protein</fullName>
    </recommendedName>
</protein>
<feature type="compositionally biased region" description="Basic and acidic residues" evidence="4">
    <location>
        <begin position="373"/>
        <end position="403"/>
    </location>
</feature>
<dbReference type="GO" id="GO:0005737">
    <property type="term" value="C:cytoplasm"/>
    <property type="evidence" value="ECO:0007669"/>
    <property type="project" value="UniProtKB-SubCell"/>
</dbReference>
<dbReference type="EMBL" id="GIBP01000152">
    <property type="protein sequence ID" value="NDV29121.1"/>
    <property type="molecule type" value="Transcribed_RNA"/>
</dbReference>
<feature type="region of interest" description="Disordered" evidence="4">
    <location>
        <begin position="866"/>
        <end position="997"/>
    </location>
</feature>
<feature type="coiled-coil region" evidence="3">
    <location>
        <begin position="253"/>
        <end position="287"/>
    </location>
</feature>
<name>A0A6B2KWV6_9EUKA</name>
<organism evidence="6">
    <name type="scientific">Arcella intermedia</name>
    <dbReference type="NCBI Taxonomy" id="1963864"/>
    <lineage>
        <taxon>Eukaryota</taxon>
        <taxon>Amoebozoa</taxon>
        <taxon>Tubulinea</taxon>
        <taxon>Elardia</taxon>
        <taxon>Arcellinida</taxon>
        <taxon>Sphaerothecina</taxon>
        <taxon>Arcellidae</taxon>
        <taxon>Arcella</taxon>
    </lineage>
</organism>
<feature type="compositionally biased region" description="Gly residues" evidence="4">
    <location>
        <begin position="1135"/>
        <end position="1145"/>
    </location>
</feature>
<dbReference type="InterPro" id="IPR016024">
    <property type="entry name" value="ARM-type_fold"/>
</dbReference>
<dbReference type="InterPro" id="IPR003890">
    <property type="entry name" value="MIF4G-like_typ-3"/>
</dbReference>
<evidence type="ECO:0000256" key="3">
    <source>
        <dbReference type="SAM" id="Coils"/>
    </source>
</evidence>
<dbReference type="Pfam" id="PF02854">
    <property type="entry name" value="MIF4G"/>
    <property type="match status" value="2"/>
</dbReference>
<sequence length="1174" mass="135137">MLRKKEEEKNMAIEIQKRKDFLRMRNENLGAEAARPNSSYFKTLDSSVKKNSAFIRKLAKITAESEPALCREFKTLNLNRYIQEVVKELSSAPLKIGDIPAAISICSLFHRYYTDFISELVPALKKVFQPEKNEPISRKRSTLRFLTELFTYGLYNDYTLVLGIVENVVDEFKDDNQTISLILSFVRHARRDLLGIQKKSKISLSGARTENKEEGEEALDVVVEGDQILVDDAGQAKFNTAIKTFFKKASSYLVKLHMKLREKERENKEIENTKGELSEEIAQAYRKQREDYDKVLSNMTQLADQLQCDLPELPEEDKTTRLVVTVGNDLFKNANVTKESPLWDDEGMRSFYEDLEDLSLRVLPALLGLSGKNAEEAKKEEEEKEKKEEEEEKKEGEKEKAILNDDDDKDADEPKEVTQQDRLGDLLQRLETCINRDKIDQAAIDFCYVNSKGNRKKLVNFLFGVSRNKLEILPYYSRLVATLNRYLKDVGPLLVQKLEQEFEQLYSEKHQLKIESKIKNIKFLSELVKFKVCPSSVIFKCLKMCLDDFVHHNVDVTCALLETCGRFLYKTPETSTRTQNLLERMIRLKGSKNFDNKQETLIENAYYSCKPPERPALIQKERTMIQRYIRKLVYEDLTEKNLHGIMKKFRMMDWTVNEADIIHIILKVHKCKYSSIPALASMVSGLSRYHEEFAIKLVDGLLEDIRIGLEKNEYTYNQKLIISIKFLGELYNYSLIEHPLIFDTLYSILGLTHHDELLSYETATADSPNDLFKIRLVCTLLDTCGEFFTRGSTKERLDRFLVYFQKFILRQLYISRDVGFMVDDTFESLRPKMKRYKTHEESCKAVEALEKKPAWGPRSYRIHLPHSINASQPTSMADENESNEYDDEEEVLEEGDKEKESNQHSESDIEGDNSDEPEDDDTVEIKPKASEYMACPEDDEFTKQYEQMLSEDREQRKTDTAPRPLMNMSIPMNLIRQTKAPSSTSPPPPPQEGNEEVAFKVLLKAKGKQKAIDLPIPQDSKLASQHLKIKSKQAQYQEEMKRFVLQYDENERKKEELVKKKPRVEAEIPVGVTPYLQTDRGQKNMHYKSPKRPGYYSPSGNQDSTGIDEYIAETSPKKPKPVAPVTGNPSVPSGSGRGNPQGNMGGAPSNQRPYPTTQNPSANSMGRGNVKRKL</sequence>
<feature type="compositionally biased region" description="Acidic residues" evidence="4">
    <location>
        <begin position="908"/>
        <end position="922"/>
    </location>
</feature>
<feature type="region of interest" description="Disordered" evidence="4">
    <location>
        <begin position="1069"/>
        <end position="1174"/>
    </location>
</feature>
<dbReference type="PANTHER" id="PTHR12839:SF7">
    <property type="entry name" value="REGULATOR OF NONSENSE TRANSCRIPTS 2"/>
    <property type="match status" value="1"/>
</dbReference>
<evidence type="ECO:0000256" key="4">
    <source>
        <dbReference type="SAM" id="MobiDB-lite"/>
    </source>
</evidence>
<dbReference type="GO" id="GO:0003723">
    <property type="term" value="F:RNA binding"/>
    <property type="evidence" value="ECO:0007669"/>
    <property type="project" value="InterPro"/>
</dbReference>
<proteinExistence type="predicted"/>
<dbReference type="InterPro" id="IPR039762">
    <property type="entry name" value="Nmd2/UPF2"/>
</dbReference>
<evidence type="ECO:0000256" key="1">
    <source>
        <dbReference type="ARBA" id="ARBA00004496"/>
    </source>
</evidence>
<dbReference type="InterPro" id="IPR007193">
    <property type="entry name" value="Upf2/Nmd2_C"/>
</dbReference>
<dbReference type="PANTHER" id="PTHR12839">
    <property type="entry name" value="NONSENSE-MEDIATED MRNA DECAY PROTEIN 2 UP-FRAMESHIFT SUPPRESSOR 2"/>
    <property type="match status" value="1"/>
</dbReference>
<dbReference type="SMART" id="SM00543">
    <property type="entry name" value="MIF4G"/>
    <property type="match status" value="3"/>
</dbReference>
<accession>A0A6B2KWV6</accession>
<feature type="compositionally biased region" description="Polar residues" evidence="4">
    <location>
        <begin position="868"/>
        <end position="877"/>
    </location>
</feature>
<dbReference type="GO" id="GO:0035145">
    <property type="term" value="C:exon-exon junction complex"/>
    <property type="evidence" value="ECO:0007669"/>
    <property type="project" value="TreeGrafter"/>
</dbReference>
<keyword evidence="3" id="KW-0175">Coiled coil</keyword>
<feature type="compositionally biased region" description="Basic and acidic residues" evidence="4">
    <location>
        <begin position="894"/>
        <end position="907"/>
    </location>
</feature>
<dbReference type="SUPFAM" id="SSF48371">
    <property type="entry name" value="ARM repeat"/>
    <property type="match status" value="3"/>
</dbReference>
<feature type="domain" description="MIF4G" evidence="5">
    <location>
        <begin position="627"/>
        <end position="832"/>
    </location>
</feature>
<keyword evidence="2" id="KW-0963">Cytoplasm</keyword>
<evidence type="ECO:0000259" key="5">
    <source>
        <dbReference type="SMART" id="SM00543"/>
    </source>
</evidence>
<dbReference type="AlphaFoldDB" id="A0A6B2KWV6"/>
<reference evidence="6" key="1">
    <citation type="journal article" date="2020" name="J. Eukaryot. Microbiol.">
        <title>De novo Sequencing, Assembly and Annotation of the Transcriptome for the Free-Living Testate Amoeba Arcella intermedia.</title>
        <authorList>
            <person name="Ribeiro G.M."/>
            <person name="Porfirio-Sousa A.L."/>
            <person name="Maurer-Alcala X.X."/>
            <person name="Katz L.A."/>
            <person name="Lahr D.J.G."/>
        </authorList>
    </citation>
    <scope>NUCLEOTIDE SEQUENCE</scope>
</reference>
<dbReference type="Gene3D" id="1.25.40.180">
    <property type="match status" value="3"/>
</dbReference>
<dbReference type="Pfam" id="PF04050">
    <property type="entry name" value="Upf2"/>
    <property type="match status" value="1"/>
</dbReference>
<feature type="compositionally biased region" description="Basic and acidic residues" evidence="4">
    <location>
        <begin position="950"/>
        <end position="960"/>
    </location>
</feature>
<feature type="compositionally biased region" description="Acidic residues" evidence="4">
    <location>
        <begin position="878"/>
        <end position="893"/>
    </location>
</feature>
<dbReference type="GO" id="GO:0000184">
    <property type="term" value="P:nuclear-transcribed mRNA catabolic process, nonsense-mediated decay"/>
    <property type="evidence" value="ECO:0007669"/>
    <property type="project" value="InterPro"/>
</dbReference>